<dbReference type="Proteomes" id="UP000035681">
    <property type="component" value="Unplaced"/>
</dbReference>
<reference evidence="2" key="1">
    <citation type="submission" date="2024-02" db="UniProtKB">
        <authorList>
            <consortium name="WormBaseParasite"/>
        </authorList>
    </citation>
    <scope>IDENTIFICATION</scope>
</reference>
<dbReference type="AlphaFoldDB" id="A0AAF5DDS0"/>
<organism evidence="1 2">
    <name type="scientific">Strongyloides stercoralis</name>
    <name type="common">Threadworm</name>
    <dbReference type="NCBI Taxonomy" id="6248"/>
    <lineage>
        <taxon>Eukaryota</taxon>
        <taxon>Metazoa</taxon>
        <taxon>Ecdysozoa</taxon>
        <taxon>Nematoda</taxon>
        <taxon>Chromadorea</taxon>
        <taxon>Rhabditida</taxon>
        <taxon>Tylenchina</taxon>
        <taxon>Panagrolaimomorpha</taxon>
        <taxon>Strongyloidoidea</taxon>
        <taxon>Strongyloididae</taxon>
        <taxon>Strongyloides</taxon>
    </lineage>
</organism>
<proteinExistence type="predicted"/>
<accession>A0AAF5DDS0</accession>
<evidence type="ECO:0000313" key="1">
    <source>
        <dbReference type="Proteomes" id="UP000035681"/>
    </source>
</evidence>
<protein>
    <submittedName>
        <fullName evidence="2">Uncharacterized protein</fullName>
    </submittedName>
</protein>
<name>A0AAF5DDS0_STRER</name>
<dbReference type="WBParaSite" id="TCONS_00010892.p1">
    <property type="protein sequence ID" value="TCONS_00010892.p1"/>
    <property type="gene ID" value="XLOC_004686"/>
</dbReference>
<evidence type="ECO:0000313" key="2">
    <source>
        <dbReference type="WBParaSite" id="TCONS_00010892.p1"/>
    </source>
</evidence>
<keyword evidence="1" id="KW-1185">Reference proteome</keyword>
<sequence length="114" mass="13696">FDIQKNVCPKLLLNYDYLTKSLSECFVISISVDINIVVFQHKLNTCVMVKYPIGRFIGVFTHFYVKESNELNNNRIFFICGEKLNKKYYYYDNINYLKIELYNKLYILRIILII</sequence>